<keyword evidence="1" id="KW-0472">Membrane</keyword>
<dbReference type="CDD" id="cd00254">
    <property type="entry name" value="LT-like"/>
    <property type="match status" value="1"/>
</dbReference>
<evidence type="ECO:0000313" key="5">
    <source>
        <dbReference type="Proteomes" id="UP000248806"/>
    </source>
</evidence>
<dbReference type="InterPro" id="IPR008258">
    <property type="entry name" value="Transglycosylase_SLT_dom_1"/>
</dbReference>
<evidence type="ECO:0000256" key="1">
    <source>
        <dbReference type="SAM" id="Phobius"/>
    </source>
</evidence>
<feature type="domain" description="Transglycosylase SLT" evidence="2">
    <location>
        <begin position="311"/>
        <end position="409"/>
    </location>
</feature>
<dbReference type="Pfam" id="PF05257">
    <property type="entry name" value="CHAP"/>
    <property type="match status" value="1"/>
</dbReference>
<evidence type="ECO:0000313" key="4">
    <source>
        <dbReference type="EMBL" id="PZW32585.1"/>
    </source>
</evidence>
<evidence type="ECO:0000259" key="2">
    <source>
        <dbReference type="Pfam" id="PF01464"/>
    </source>
</evidence>
<keyword evidence="1" id="KW-1133">Transmembrane helix</keyword>
<dbReference type="EMBL" id="QKUF01000004">
    <property type="protein sequence ID" value="PZW32585.1"/>
    <property type="molecule type" value="Genomic_DNA"/>
</dbReference>
<sequence>MSSKYAKGLVAGGLHGGAMGGLLGSLWGIASALGLQLLAVISVGLLLLGNIGSWWLKFMAPAYYAPATTQTAMLGDDLAMLQSKNPVLVALAIVRHLKKDEKGSWNEYDLNDSIMQPVIKYWKQQCHGSICPHALPKSQGGIGLQCAMFIHTVYDLAHHPLPAGGNAIDYWSAEDQQAFKQAGWKYINNGEGMPSIGDLVVMDHGLYGHILMVVGVEPPKNGKDGALYMAQANATSNTEIGGAPLLKWPLRSSGYLVQDWGPDYRVMGYIHNEQLSKQWGNPLFTAGGGNIDCSKVKHVSHELPRSEYVEMARKAAQQMGINADIYLRQIKQESGFNPDAVSPVGAIGIAQFMPATAAGMGIDPHDPGQALCGGAKLMANQLKEYGGNYAKALAAYNAGGGGVASAVRRCGENFRPCLPVETRNYLAVILAGMDDYGRRV</sequence>
<comment type="caution">
    <text evidence="4">The sequence shown here is derived from an EMBL/GenBank/DDBJ whole genome shotgun (WGS) entry which is preliminary data.</text>
</comment>
<evidence type="ECO:0000259" key="3">
    <source>
        <dbReference type="Pfam" id="PF05257"/>
    </source>
</evidence>
<name>A0A326UB31_THEHA</name>
<dbReference type="SUPFAM" id="SSF53955">
    <property type="entry name" value="Lysozyme-like"/>
    <property type="match status" value="1"/>
</dbReference>
<keyword evidence="5" id="KW-1185">Reference proteome</keyword>
<dbReference type="PANTHER" id="PTHR37423">
    <property type="entry name" value="SOLUBLE LYTIC MUREIN TRANSGLYCOSYLASE-RELATED"/>
    <property type="match status" value="1"/>
</dbReference>
<dbReference type="PANTHER" id="PTHR37423:SF2">
    <property type="entry name" value="MEMBRANE-BOUND LYTIC MUREIN TRANSGLYCOSYLASE C"/>
    <property type="match status" value="1"/>
</dbReference>
<gene>
    <name evidence="4" type="ORF">EI42_01677</name>
</gene>
<reference evidence="4 5" key="1">
    <citation type="submission" date="2018-06" db="EMBL/GenBank/DDBJ databases">
        <title>Genomic Encyclopedia of Archaeal and Bacterial Type Strains, Phase II (KMG-II): from individual species to whole genera.</title>
        <authorList>
            <person name="Goeker M."/>
        </authorList>
    </citation>
    <scope>NUCLEOTIDE SEQUENCE [LARGE SCALE GENOMIC DNA]</scope>
    <source>
        <strain evidence="4 5">ATCC BAA-1881</strain>
    </source>
</reference>
<dbReference type="AlphaFoldDB" id="A0A326UB31"/>
<dbReference type="Proteomes" id="UP000248806">
    <property type="component" value="Unassembled WGS sequence"/>
</dbReference>
<dbReference type="OrthoDB" id="9815002at2"/>
<proteinExistence type="predicted"/>
<dbReference type="Pfam" id="PF01464">
    <property type="entry name" value="SLT"/>
    <property type="match status" value="1"/>
</dbReference>
<dbReference type="InterPro" id="IPR007921">
    <property type="entry name" value="CHAP_dom"/>
</dbReference>
<dbReference type="Gene3D" id="1.10.530.10">
    <property type="match status" value="1"/>
</dbReference>
<keyword evidence="1" id="KW-0812">Transmembrane</keyword>
<dbReference type="InterPro" id="IPR023346">
    <property type="entry name" value="Lysozyme-like_dom_sf"/>
</dbReference>
<dbReference type="InterPro" id="IPR038765">
    <property type="entry name" value="Papain-like_cys_pep_sf"/>
</dbReference>
<organism evidence="4 5">
    <name type="scientific">Thermosporothrix hazakensis</name>
    <dbReference type="NCBI Taxonomy" id="644383"/>
    <lineage>
        <taxon>Bacteria</taxon>
        <taxon>Bacillati</taxon>
        <taxon>Chloroflexota</taxon>
        <taxon>Ktedonobacteria</taxon>
        <taxon>Ktedonobacterales</taxon>
        <taxon>Thermosporotrichaceae</taxon>
        <taxon>Thermosporothrix</taxon>
    </lineage>
</organism>
<protein>
    <submittedName>
        <fullName evidence="4">CHAP domain-containing protein</fullName>
    </submittedName>
</protein>
<feature type="domain" description="Peptidase C51" evidence="3">
    <location>
        <begin position="141"/>
        <end position="218"/>
    </location>
</feature>
<dbReference type="SUPFAM" id="SSF54001">
    <property type="entry name" value="Cysteine proteinases"/>
    <property type="match status" value="1"/>
</dbReference>
<feature type="transmembrane region" description="Helical" evidence="1">
    <location>
        <begin position="26"/>
        <end position="49"/>
    </location>
</feature>
<dbReference type="RefSeq" id="WP_111320766.1">
    <property type="nucleotide sequence ID" value="NZ_BIFX01000002.1"/>
</dbReference>
<dbReference type="Gene3D" id="3.90.1720.10">
    <property type="entry name" value="endopeptidase domain like (from Nostoc punctiforme)"/>
    <property type="match status" value="1"/>
</dbReference>
<accession>A0A326UB31</accession>